<feature type="domain" description="CRAL/TRIO N-terminal" evidence="2">
    <location>
        <begin position="192"/>
        <end position="217"/>
    </location>
</feature>
<dbReference type="Pfam" id="PF03765">
    <property type="entry name" value="CRAL_TRIO_N"/>
    <property type="match status" value="1"/>
</dbReference>
<dbReference type="SUPFAM" id="SSF46938">
    <property type="entry name" value="CRAL/TRIO N-terminal domain"/>
    <property type="match status" value="1"/>
</dbReference>
<reference evidence="3 4" key="1">
    <citation type="journal article" date="2021" name="BMC Genomics">
        <title>Datura genome reveals duplications of psychoactive alkaloid biosynthetic genes and high mutation rate following tissue culture.</title>
        <authorList>
            <person name="Rajewski A."/>
            <person name="Carter-House D."/>
            <person name="Stajich J."/>
            <person name="Litt A."/>
        </authorList>
    </citation>
    <scope>NUCLEOTIDE SEQUENCE [LARGE SCALE GENOMIC DNA]</scope>
    <source>
        <strain evidence="3">AR-01</strain>
    </source>
</reference>
<organism evidence="3 4">
    <name type="scientific">Datura stramonium</name>
    <name type="common">Jimsonweed</name>
    <name type="synonym">Common thornapple</name>
    <dbReference type="NCBI Taxonomy" id="4076"/>
    <lineage>
        <taxon>Eukaryota</taxon>
        <taxon>Viridiplantae</taxon>
        <taxon>Streptophyta</taxon>
        <taxon>Embryophyta</taxon>
        <taxon>Tracheophyta</taxon>
        <taxon>Spermatophyta</taxon>
        <taxon>Magnoliopsida</taxon>
        <taxon>eudicotyledons</taxon>
        <taxon>Gunneridae</taxon>
        <taxon>Pentapetalae</taxon>
        <taxon>asterids</taxon>
        <taxon>lamiids</taxon>
        <taxon>Solanales</taxon>
        <taxon>Solanaceae</taxon>
        <taxon>Solanoideae</taxon>
        <taxon>Datureae</taxon>
        <taxon>Datura</taxon>
    </lineage>
</organism>
<dbReference type="PANTHER" id="PTHR45824">
    <property type="entry name" value="GH16843P"/>
    <property type="match status" value="1"/>
</dbReference>
<dbReference type="Proteomes" id="UP000823775">
    <property type="component" value="Unassembled WGS sequence"/>
</dbReference>
<evidence type="ECO:0000313" key="3">
    <source>
        <dbReference type="EMBL" id="MCD7461013.1"/>
    </source>
</evidence>
<comment type="caution">
    <text evidence="3">The sequence shown here is derived from an EMBL/GenBank/DDBJ whole genome shotgun (WGS) entry which is preliminary data.</text>
</comment>
<evidence type="ECO:0000313" key="4">
    <source>
        <dbReference type="Proteomes" id="UP000823775"/>
    </source>
</evidence>
<proteinExistence type="predicted"/>
<dbReference type="InterPro" id="IPR036865">
    <property type="entry name" value="CRAL-TRIO_dom_sf"/>
</dbReference>
<keyword evidence="4" id="KW-1185">Reference proteome</keyword>
<evidence type="ECO:0000259" key="2">
    <source>
        <dbReference type="SMART" id="SM01100"/>
    </source>
</evidence>
<evidence type="ECO:0000256" key="1">
    <source>
        <dbReference type="SAM" id="Phobius"/>
    </source>
</evidence>
<feature type="transmembrane region" description="Helical" evidence="1">
    <location>
        <begin position="34"/>
        <end position="62"/>
    </location>
</feature>
<keyword evidence="1" id="KW-1133">Transmembrane helix</keyword>
<dbReference type="Gene3D" id="3.40.525.10">
    <property type="entry name" value="CRAL-TRIO lipid binding domain"/>
    <property type="match status" value="1"/>
</dbReference>
<keyword evidence="1" id="KW-0472">Membrane</keyword>
<dbReference type="SMART" id="SM01100">
    <property type="entry name" value="CRAL_TRIO_N"/>
    <property type="match status" value="1"/>
</dbReference>
<dbReference type="InterPro" id="IPR052578">
    <property type="entry name" value="PI_Transfer_CRAL-TRIO"/>
</dbReference>
<name>A0ABS8SQG8_DATST</name>
<dbReference type="InterPro" id="IPR036273">
    <property type="entry name" value="CRAL/TRIO_N_dom_sf"/>
</dbReference>
<dbReference type="PANTHER" id="PTHR45824:SF22">
    <property type="entry name" value="SEC14P-LIKE PHOSPHATIDYLINOSITOL TRANSFER FAMILY PROTEIN"/>
    <property type="match status" value="1"/>
</dbReference>
<dbReference type="EMBL" id="JACEIK010000693">
    <property type="protein sequence ID" value="MCD7461013.1"/>
    <property type="molecule type" value="Genomic_DNA"/>
</dbReference>
<gene>
    <name evidence="3" type="ORF">HAX54_044992</name>
</gene>
<dbReference type="InterPro" id="IPR011074">
    <property type="entry name" value="CRAL/TRIO_N_dom"/>
</dbReference>
<sequence>MGALAWQVMIPNKVSDFVFGEDDLKLKNLFFKSIYRFALAFAEAIRVCCISVIIWSLALMLYCVCDPGLFLGRLAFHLCCAWMKAAESHAVKLVQSTLFVLEVCFSTEVSSRKFYPLYMGLLDHLLREQVSEKLSHIPLPSTREVVILSGGLRVPLGLGCHCDQECEDQPHKVKRLRTSLAPLSGRNLQYCNDACLRRYLEARNWNVDKSKKMMEESLKWRSSFKPEEILWLKVKQESFRANFRDRCGRTVLILRPSVELMKSYFDMDNLPTELGGKANLKYDLEFSRQMAQDDVKALPSFGVLTNTTQKLMATLRLGVGQKTECLAPPVTV</sequence>
<keyword evidence="1" id="KW-0812">Transmembrane</keyword>
<protein>
    <recommendedName>
        <fullName evidence="2">CRAL/TRIO N-terminal domain-containing protein</fullName>
    </recommendedName>
</protein>
<accession>A0ABS8SQG8</accession>